<dbReference type="OrthoDB" id="424974at2759"/>
<keyword evidence="2" id="KW-1185">Reference proteome</keyword>
<organism evidence="1 2">
    <name type="scientific">Protopolystoma xenopodis</name>
    <dbReference type="NCBI Taxonomy" id="117903"/>
    <lineage>
        <taxon>Eukaryota</taxon>
        <taxon>Metazoa</taxon>
        <taxon>Spiralia</taxon>
        <taxon>Lophotrochozoa</taxon>
        <taxon>Platyhelminthes</taxon>
        <taxon>Monogenea</taxon>
        <taxon>Polyopisthocotylea</taxon>
        <taxon>Polystomatidea</taxon>
        <taxon>Polystomatidae</taxon>
        <taxon>Protopolystoma</taxon>
    </lineage>
</organism>
<gene>
    <name evidence="1" type="ORF">PXEA_LOCUS36943</name>
</gene>
<evidence type="ECO:0008006" key="3">
    <source>
        <dbReference type="Google" id="ProtNLM"/>
    </source>
</evidence>
<dbReference type="AlphaFoldDB" id="A0A448XS13"/>
<evidence type="ECO:0000313" key="1">
    <source>
        <dbReference type="EMBL" id="VEL43503.1"/>
    </source>
</evidence>
<comment type="caution">
    <text evidence="1">The sequence shown here is derived from an EMBL/GenBank/DDBJ whole genome shotgun (WGS) entry which is preliminary data.</text>
</comment>
<dbReference type="Gene3D" id="3.50.50.60">
    <property type="entry name" value="FAD/NAD(P)-binding domain"/>
    <property type="match status" value="1"/>
</dbReference>
<dbReference type="EMBL" id="CAAALY010282070">
    <property type="protein sequence ID" value="VEL43503.1"/>
    <property type="molecule type" value="Genomic_DNA"/>
</dbReference>
<protein>
    <recommendedName>
        <fullName evidence="3">FAD dependent oxidoreductase domain-containing protein</fullName>
    </recommendedName>
</protein>
<evidence type="ECO:0000313" key="2">
    <source>
        <dbReference type="Proteomes" id="UP000784294"/>
    </source>
</evidence>
<dbReference type="Proteomes" id="UP000784294">
    <property type="component" value="Unassembled WGS sequence"/>
</dbReference>
<proteinExistence type="predicted"/>
<dbReference type="SUPFAM" id="SSF51905">
    <property type="entry name" value="FAD/NAD(P)-binding domain"/>
    <property type="match status" value="1"/>
</dbReference>
<sequence length="320" mass="36135">MLSHVFPFKRLTRFISSSSSRFYSSSSEVYDLSNNKLEKPLDYRRRFSVAFWIRYISKFSVTLVERDPTYSRSSSVLGSGFIHQQFSLPENIQMSLFGAEFIREIEHYLSVSGYENEGWFDSWLLLKALRAKAHSIGINYVVGELLSFETTDTLMQMGFPDRPRRSPVVGSIIRRAIVCQISLCSQINSFNHGNTTIDFAEIVNAAGPWSTDICNIIGAESYSLPFYLPIEKKRRFIFIISPSVLAGNASRVLPGLDTPMIADSSGIRIRRHELTGDFVVEADESALTADKINSYSETKFSAVNTQDMIGLVSLTILTYF</sequence>
<reference evidence="1" key="1">
    <citation type="submission" date="2018-11" db="EMBL/GenBank/DDBJ databases">
        <authorList>
            <consortium name="Pathogen Informatics"/>
        </authorList>
    </citation>
    <scope>NUCLEOTIDE SEQUENCE</scope>
</reference>
<name>A0A448XS13_9PLAT</name>
<dbReference type="InterPro" id="IPR036188">
    <property type="entry name" value="FAD/NAD-bd_sf"/>
</dbReference>
<accession>A0A448XS13</accession>